<name>A0ABD2XX13_9GENT</name>
<evidence type="ECO:0000313" key="1">
    <source>
        <dbReference type="EMBL" id="KAL3499031.1"/>
    </source>
</evidence>
<evidence type="ECO:0000313" key="2">
    <source>
        <dbReference type="Proteomes" id="UP001630127"/>
    </source>
</evidence>
<accession>A0ABD2XX13</accession>
<keyword evidence="2" id="KW-1185">Reference proteome</keyword>
<organism evidence="1 2">
    <name type="scientific">Cinchona calisaya</name>
    <dbReference type="NCBI Taxonomy" id="153742"/>
    <lineage>
        <taxon>Eukaryota</taxon>
        <taxon>Viridiplantae</taxon>
        <taxon>Streptophyta</taxon>
        <taxon>Embryophyta</taxon>
        <taxon>Tracheophyta</taxon>
        <taxon>Spermatophyta</taxon>
        <taxon>Magnoliopsida</taxon>
        <taxon>eudicotyledons</taxon>
        <taxon>Gunneridae</taxon>
        <taxon>Pentapetalae</taxon>
        <taxon>asterids</taxon>
        <taxon>lamiids</taxon>
        <taxon>Gentianales</taxon>
        <taxon>Rubiaceae</taxon>
        <taxon>Cinchonoideae</taxon>
        <taxon>Cinchoneae</taxon>
        <taxon>Cinchona</taxon>
    </lineage>
</organism>
<reference evidence="1 2" key="1">
    <citation type="submission" date="2024-11" db="EMBL/GenBank/DDBJ databases">
        <title>A near-complete genome assembly of Cinchona calisaya.</title>
        <authorList>
            <person name="Lian D.C."/>
            <person name="Zhao X.W."/>
            <person name="Wei L."/>
        </authorList>
    </citation>
    <scope>NUCLEOTIDE SEQUENCE [LARGE SCALE GENOMIC DNA]</scope>
    <source>
        <tissue evidence="1">Nenye</tissue>
    </source>
</reference>
<dbReference type="Proteomes" id="UP001630127">
    <property type="component" value="Unassembled WGS sequence"/>
</dbReference>
<dbReference type="EMBL" id="JBJUIK010000017">
    <property type="protein sequence ID" value="KAL3499031.1"/>
    <property type="molecule type" value="Genomic_DNA"/>
</dbReference>
<dbReference type="AlphaFoldDB" id="A0ABD2XX13"/>
<comment type="caution">
    <text evidence="1">The sequence shown here is derived from an EMBL/GenBank/DDBJ whole genome shotgun (WGS) entry which is preliminary data.</text>
</comment>
<proteinExistence type="predicted"/>
<sequence length="178" mass="20450">MGWRRFQPWDWNSIPSDDSKFWDFIVMLKTSVDYSRTPLFIELENGSTRNLDGAVRFKVPVSPPSILCRHEPGALFAASYCCFHIGRVSNPDFLLHYLLILCVEVQDTRILPLVFIFPCMAINNLSANQLYSSLYFRDISNVILLPVMKFIQLLFIVPIPEALSRAICRNEGTTEELT</sequence>
<gene>
    <name evidence="1" type="ORF">ACH5RR_041763</name>
</gene>
<protein>
    <submittedName>
        <fullName evidence="1">Uncharacterized protein</fullName>
    </submittedName>
</protein>